<sequence length="298" mass="33136">MLVAEKLPFLYRVYKPIDMSLMYMGNVRILGKSPLTILRNYINRFLFKVVFVEKKVVISELYDNSKIFVKLNDQASASLLFEGRKNDAVADRLVALSDSAQCFIDVGSNYGYFTVVIGRRHPEMSVIAVEPNPQLVRLIRKSVYINSLSKVQVVSAACGDCHGEILLNVNENSSGVSYVSTINSTNKSQVTVDTLPVDDLFLKAYDPTDARPVLLKIDVEGFEVPVFKGASKLLASKPIIVCELNKQTYNEINNIVNGFGLSIYKIDGTPVDHKYLNSLGRKNVDVLVCSPELLKSVT</sequence>
<keyword evidence="3" id="KW-1185">Reference proteome</keyword>
<evidence type="ECO:0000259" key="1">
    <source>
        <dbReference type="Pfam" id="PF05050"/>
    </source>
</evidence>
<dbReference type="PANTHER" id="PTHR34203:SF15">
    <property type="entry name" value="SLL1173 PROTEIN"/>
    <property type="match status" value="1"/>
</dbReference>
<dbReference type="NCBIfam" id="TIGR01444">
    <property type="entry name" value="fkbM_fam"/>
    <property type="match status" value="1"/>
</dbReference>
<evidence type="ECO:0000313" key="3">
    <source>
        <dbReference type="Proteomes" id="UP000515472"/>
    </source>
</evidence>
<feature type="domain" description="Methyltransferase FkbM" evidence="1">
    <location>
        <begin position="105"/>
        <end position="251"/>
    </location>
</feature>
<dbReference type="InterPro" id="IPR052514">
    <property type="entry name" value="SAM-dependent_MTase"/>
</dbReference>
<accession>A0A6S6M7D8</accession>
<protein>
    <recommendedName>
        <fullName evidence="1">Methyltransferase FkbM domain-containing protein</fullName>
    </recommendedName>
</protein>
<reference evidence="2 3" key="1">
    <citation type="submission" date="2020-06" db="EMBL/GenBank/DDBJ databases">
        <title>Interaction of electrochemicaly active bacteria, Geobacter bremensis R4 on different carbon anode.</title>
        <authorList>
            <person name="Meng L."/>
            <person name="Yoshida N."/>
        </authorList>
    </citation>
    <scope>NUCLEOTIDE SEQUENCE [LARGE SCALE GENOMIC DNA]</scope>
    <source>
        <strain evidence="2 3">R4</strain>
    </source>
</reference>
<dbReference type="KEGG" id="gbn:GEOBRER4_25260"/>
<gene>
    <name evidence="2" type="ORF">GEOBRER4_n2622</name>
</gene>
<dbReference type="EMBL" id="AP023213">
    <property type="protein sequence ID" value="BCG47776.1"/>
    <property type="molecule type" value="Genomic_DNA"/>
</dbReference>
<dbReference type="Proteomes" id="UP000515472">
    <property type="component" value="Chromosome"/>
</dbReference>
<dbReference type="SUPFAM" id="SSF53335">
    <property type="entry name" value="S-adenosyl-L-methionine-dependent methyltransferases"/>
    <property type="match status" value="1"/>
</dbReference>
<name>A0A6S6M7D8_9BACT</name>
<dbReference type="InterPro" id="IPR029063">
    <property type="entry name" value="SAM-dependent_MTases_sf"/>
</dbReference>
<evidence type="ECO:0000313" key="2">
    <source>
        <dbReference type="EMBL" id="BCG47776.1"/>
    </source>
</evidence>
<dbReference type="InterPro" id="IPR006342">
    <property type="entry name" value="FkbM_mtfrase"/>
</dbReference>
<dbReference type="PANTHER" id="PTHR34203">
    <property type="entry name" value="METHYLTRANSFERASE, FKBM FAMILY PROTEIN"/>
    <property type="match status" value="1"/>
</dbReference>
<dbReference type="Pfam" id="PF05050">
    <property type="entry name" value="Methyltransf_21"/>
    <property type="match status" value="1"/>
</dbReference>
<dbReference type="AlphaFoldDB" id="A0A6S6M7D8"/>
<dbReference type="RefSeq" id="WP_185242623.1">
    <property type="nucleotide sequence ID" value="NZ_AP023213.1"/>
</dbReference>
<proteinExistence type="predicted"/>
<dbReference type="Gene3D" id="3.40.50.150">
    <property type="entry name" value="Vaccinia Virus protein VP39"/>
    <property type="match status" value="1"/>
</dbReference>
<organism evidence="2 3">
    <name type="scientific">Citrifermentans bremense</name>
    <dbReference type="NCBI Taxonomy" id="60035"/>
    <lineage>
        <taxon>Bacteria</taxon>
        <taxon>Pseudomonadati</taxon>
        <taxon>Thermodesulfobacteriota</taxon>
        <taxon>Desulfuromonadia</taxon>
        <taxon>Geobacterales</taxon>
        <taxon>Geobacteraceae</taxon>
        <taxon>Citrifermentans</taxon>
    </lineage>
</organism>